<dbReference type="Pfam" id="PF00168">
    <property type="entry name" value="C2"/>
    <property type="match status" value="1"/>
</dbReference>
<dbReference type="PANTHER" id="PTHR44366">
    <property type="entry name" value="UDP-N-ACETYLGLUCOSAMINE--PEPTIDE N-ACETYLGLUCOSAMINYLTRANSFERASE 110 KDA SUBUNIT"/>
    <property type="match status" value="1"/>
</dbReference>
<evidence type="ECO:0000259" key="9">
    <source>
        <dbReference type="Pfam" id="PF00168"/>
    </source>
</evidence>
<dbReference type="Gene3D" id="3.40.50.11380">
    <property type="match status" value="1"/>
</dbReference>
<dbReference type="CDD" id="cd02440">
    <property type="entry name" value="AdoMet_MTases"/>
    <property type="match status" value="1"/>
</dbReference>
<feature type="domain" description="O-GlcNAc transferase C-terminal" evidence="11">
    <location>
        <begin position="203"/>
        <end position="372"/>
    </location>
</feature>
<keyword evidence="6" id="KW-0677">Repeat</keyword>
<reference evidence="12" key="1">
    <citation type="submission" date="2023-04" db="EMBL/GenBank/DDBJ databases">
        <title>Phytophthora fragariaefolia NBRC 109709.</title>
        <authorList>
            <person name="Ichikawa N."/>
            <person name="Sato H."/>
            <person name="Tonouchi N."/>
        </authorList>
    </citation>
    <scope>NUCLEOTIDE SEQUENCE</scope>
    <source>
        <strain evidence="12">NBRC 109709</strain>
    </source>
</reference>
<dbReference type="InterPro" id="IPR013216">
    <property type="entry name" value="Methyltransf_11"/>
</dbReference>
<sequence>MVLPGGEGGGVAAGERRVGAAGEPAAQRAVFCVWGGGLTAVWMFVQFAVLQDLSVPSVFQYLGVAQYALGDLEDATKTFELAVKVNDDDVQSWVHLGNCYLYQKRLLEAEAALEVAVEQKGSEGNVYALLRARNWVANWKGRDDALGRVQQMIERAFRSGQMPDVNAFDVAELPPKTLVALRRRTYEEFDAVTERLCCDEDTDLRLQAPELRIGFVSSDFGVHPVSSLLRGLLALLSSPNHQTKVYCFSLSDAPSWWNRNISRIVDYMISLKRKNSLDAAKLIQSHDIHVLLDLNGHTLHSRINIFTHRPAPVQVAYLGYPMTTGNPSIDFVMSDSVATPAETSGKRFSEKLLLLPMHYIVNDHLQMLGHTLEGETPVLSALIGRRKKVFVFATFSNWQKMDPSVFSAWMEILARVPNSVMWFIEYFGREGAIKNLRAEANAHGIDSRRLIFSPMDPWINHTYRKRAADLILDTSMKNGHTTILDALCAGVPVISLEGDRMSNRASSSALNSLHLHDLTVNSLKEYVDVAVYLAMHEYVLKKLRQKVESNRLHYPLFDIAKYTTKFEESIKVAWQVRKSGILAGGSTPEMHIFPSMQSSLVKPRVFPVLSAKDDPNTSDEYVVRVQNALVAQEPIRLHIGGHVKNPDWWVVDANDGDVVDFVMHMANLYAFPDGSVDAIYASHVLEHCTHGVGHELESTLREWHRVLRPGGELFVSVPDLFVLATLFVNESIPHQHRMWFMTVIFGGQTDVYDVHKVGFDDAILAAYLTHAGFCDLTRRQDFGLFSDSSVLVVGKSDPFVEFFWDDPEEEAPYATPVLKADLNPNYKGVLIAFEYKATLNALAKRFLAVKVFSNRKFHAKSLIGHTKVDLWSVATGPVHHDHHLIGCDNGRVVFNCYMEQCSEWNISVSDVGVMMPAIANELDRPEGHDFQEDASLPLKKFGVSYKCTIGTNEKFYMGNRLKHAIKREIGEIHEVSFQSLARLAVLSSRVSRPNTHPKGDAGAEDEVATDSLVAQDPMGVEWTSSSDYLPPITRYSTFDELMSATLTLEVRGRDA</sequence>
<keyword evidence="13" id="KW-1185">Reference proteome</keyword>
<evidence type="ECO:0000256" key="5">
    <source>
        <dbReference type="ARBA" id="ARBA00022679"/>
    </source>
</evidence>
<dbReference type="Pfam" id="PF08241">
    <property type="entry name" value="Methyltransf_11"/>
    <property type="match status" value="1"/>
</dbReference>
<evidence type="ECO:0000256" key="6">
    <source>
        <dbReference type="ARBA" id="ARBA00022737"/>
    </source>
</evidence>
<evidence type="ECO:0000256" key="4">
    <source>
        <dbReference type="ARBA" id="ARBA00022676"/>
    </source>
</evidence>
<dbReference type="Gene3D" id="3.40.50.2000">
    <property type="entry name" value="Glycogen Phosphorylase B"/>
    <property type="match status" value="1"/>
</dbReference>
<dbReference type="InterPro" id="IPR037919">
    <property type="entry name" value="OGT"/>
</dbReference>
<dbReference type="SUPFAM" id="SSF53335">
    <property type="entry name" value="S-adenosyl-L-methionine-dependent methyltransferases"/>
    <property type="match status" value="1"/>
</dbReference>
<dbReference type="InterPro" id="IPR029063">
    <property type="entry name" value="SAM-dependent_MTases_sf"/>
</dbReference>
<evidence type="ECO:0000256" key="3">
    <source>
        <dbReference type="ARBA" id="ARBA00011970"/>
    </source>
</evidence>
<comment type="similarity">
    <text evidence="2">Belongs to the glycosyltransferase 41 family. O-GlcNAc transferase subfamily.</text>
</comment>
<evidence type="ECO:0000256" key="2">
    <source>
        <dbReference type="ARBA" id="ARBA00005386"/>
    </source>
</evidence>
<dbReference type="SMART" id="SM00028">
    <property type="entry name" value="TPR"/>
    <property type="match status" value="2"/>
</dbReference>
<dbReference type="GO" id="GO:0006493">
    <property type="term" value="P:protein O-linked glycosylation"/>
    <property type="evidence" value="ECO:0007669"/>
    <property type="project" value="InterPro"/>
</dbReference>
<dbReference type="GO" id="GO:0097363">
    <property type="term" value="F:protein O-acetylglucosaminyltransferase activity"/>
    <property type="evidence" value="ECO:0007669"/>
    <property type="project" value="UniProtKB-EC"/>
</dbReference>
<dbReference type="SUPFAM" id="SSF49562">
    <property type="entry name" value="C2 domain (Calcium/lipid-binding domain, CaLB)"/>
    <property type="match status" value="1"/>
</dbReference>
<feature type="domain" description="C2" evidence="9">
    <location>
        <begin position="793"/>
        <end position="876"/>
    </location>
</feature>
<evidence type="ECO:0000256" key="7">
    <source>
        <dbReference type="ARBA" id="ARBA00022803"/>
    </source>
</evidence>
<dbReference type="Proteomes" id="UP001165121">
    <property type="component" value="Unassembled WGS sequence"/>
</dbReference>
<evidence type="ECO:0000256" key="1">
    <source>
        <dbReference type="ARBA" id="ARBA00004922"/>
    </source>
</evidence>
<dbReference type="GO" id="GO:0008757">
    <property type="term" value="F:S-adenosylmethionine-dependent methyltransferase activity"/>
    <property type="evidence" value="ECO:0007669"/>
    <property type="project" value="InterPro"/>
</dbReference>
<dbReference type="InterPro" id="IPR035892">
    <property type="entry name" value="C2_domain_sf"/>
</dbReference>
<keyword evidence="7 8" id="KW-0802">TPR repeat</keyword>
<dbReference type="InterPro" id="IPR011990">
    <property type="entry name" value="TPR-like_helical_dom_sf"/>
</dbReference>
<dbReference type="SUPFAM" id="SSF48452">
    <property type="entry name" value="TPR-like"/>
    <property type="match status" value="1"/>
</dbReference>
<feature type="domain" description="Methyltransferase type 11" evidence="10">
    <location>
        <begin position="659"/>
        <end position="715"/>
    </location>
</feature>
<dbReference type="InterPro" id="IPR019734">
    <property type="entry name" value="TPR_rpt"/>
</dbReference>
<organism evidence="12 13">
    <name type="scientific">Phytophthora fragariaefolia</name>
    <dbReference type="NCBI Taxonomy" id="1490495"/>
    <lineage>
        <taxon>Eukaryota</taxon>
        <taxon>Sar</taxon>
        <taxon>Stramenopiles</taxon>
        <taxon>Oomycota</taxon>
        <taxon>Peronosporomycetes</taxon>
        <taxon>Peronosporales</taxon>
        <taxon>Peronosporaceae</taxon>
        <taxon>Phytophthora</taxon>
    </lineage>
</organism>
<comment type="caution">
    <text evidence="12">The sequence shown here is derived from an EMBL/GenBank/DDBJ whole genome shotgun (WGS) entry which is preliminary data.</text>
</comment>
<accession>A0A9W7CX91</accession>
<dbReference type="EMBL" id="BSXT01002141">
    <property type="protein sequence ID" value="GMF47288.1"/>
    <property type="molecule type" value="Genomic_DNA"/>
</dbReference>
<keyword evidence="4" id="KW-0328">Glycosyltransferase</keyword>
<evidence type="ECO:0000256" key="8">
    <source>
        <dbReference type="PROSITE-ProRule" id="PRU00339"/>
    </source>
</evidence>
<feature type="repeat" description="TPR" evidence="8">
    <location>
        <begin position="56"/>
        <end position="89"/>
    </location>
</feature>
<dbReference type="EC" id="2.4.1.255" evidence="3"/>
<comment type="pathway">
    <text evidence="1">Protein modification; protein glycosylation.</text>
</comment>
<evidence type="ECO:0000313" key="13">
    <source>
        <dbReference type="Proteomes" id="UP001165121"/>
    </source>
</evidence>
<dbReference type="InterPro" id="IPR029489">
    <property type="entry name" value="OGT/SEC/SPY_C"/>
</dbReference>
<evidence type="ECO:0000259" key="11">
    <source>
        <dbReference type="Pfam" id="PF13844"/>
    </source>
</evidence>
<dbReference type="Gene3D" id="3.40.50.150">
    <property type="entry name" value="Vaccinia Virus protein VP39"/>
    <property type="match status" value="1"/>
</dbReference>
<name>A0A9W7CX91_9STRA</name>
<evidence type="ECO:0000313" key="12">
    <source>
        <dbReference type="EMBL" id="GMF47288.1"/>
    </source>
</evidence>
<protein>
    <recommendedName>
        <fullName evidence="3">protein O-GlcNAc transferase</fullName>
        <ecNumber evidence="3">2.4.1.255</ecNumber>
    </recommendedName>
</protein>
<dbReference type="Gene3D" id="1.25.40.10">
    <property type="entry name" value="Tetratricopeptide repeat domain"/>
    <property type="match status" value="1"/>
</dbReference>
<evidence type="ECO:0000259" key="10">
    <source>
        <dbReference type="Pfam" id="PF08241"/>
    </source>
</evidence>
<dbReference type="AlphaFoldDB" id="A0A9W7CX91"/>
<proteinExistence type="inferred from homology"/>
<keyword evidence="5" id="KW-0808">Transferase</keyword>
<dbReference type="InterPro" id="IPR000008">
    <property type="entry name" value="C2_dom"/>
</dbReference>
<dbReference type="PROSITE" id="PS50005">
    <property type="entry name" value="TPR"/>
    <property type="match status" value="1"/>
</dbReference>
<dbReference type="Pfam" id="PF13844">
    <property type="entry name" value="Glyco_transf_41"/>
    <property type="match status" value="2"/>
</dbReference>
<gene>
    <name evidence="12" type="ORF">Pfra01_001777400</name>
</gene>
<dbReference type="Gene3D" id="2.60.40.150">
    <property type="entry name" value="C2 domain"/>
    <property type="match status" value="1"/>
</dbReference>
<dbReference type="PANTHER" id="PTHR44366:SF1">
    <property type="entry name" value="UDP-N-ACETYLGLUCOSAMINE--PEPTIDE N-ACETYLGLUCOSAMINYLTRANSFERASE 110 KDA SUBUNIT"/>
    <property type="match status" value="1"/>
</dbReference>
<dbReference type="OrthoDB" id="421121at2759"/>
<dbReference type="SUPFAM" id="SSF53756">
    <property type="entry name" value="UDP-Glycosyltransferase/glycogen phosphorylase"/>
    <property type="match status" value="1"/>
</dbReference>
<feature type="domain" description="O-GlcNAc transferase C-terminal" evidence="11">
    <location>
        <begin position="388"/>
        <end position="565"/>
    </location>
</feature>